<feature type="compositionally biased region" description="Basic and acidic residues" evidence="5">
    <location>
        <begin position="200"/>
        <end position="212"/>
    </location>
</feature>
<feature type="compositionally biased region" description="Polar residues" evidence="5">
    <location>
        <begin position="517"/>
        <end position="533"/>
    </location>
</feature>
<feature type="compositionally biased region" description="Polar residues" evidence="5">
    <location>
        <begin position="350"/>
        <end position="359"/>
    </location>
</feature>
<reference evidence="7" key="1">
    <citation type="submission" date="2022-03" db="EMBL/GenBank/DDBJ databases">
        <authorList>
            <person name="Alioto T."/>
            <person name="Alioto T."/>
            <person name="Gomez Garrido J."/>
        </authorList>
    </citation>
    <scope>NUCLEOTIDE SEQUENCE</scope>
</reference>
<evidence type="ECO:0000259" key="6">
    <source>
        <dbReference type="PROSITE" id="PS50023"/>
    </source>
</evidence>
<keyword evidence="3 4" id="KW-0440">LIM domain</keyword>
<dbReference type="GO" id="GO:0008544">
    <property type="term" value="P:epidermis development"/>
    <property type="evidence" value="ECO:0007669"/>
    <property type="project" value="TreeGrafter"/>
</dbReference>
<feature type="compositionally biased region" description="Polar residues" evidence="5">
    <location>
        <begin position="484"/>
        <end position="503"/>
    </location>
</feature>
<evidence type="ECO:0000256" key="3">
    <source>
        <dbReference type="ARBA" id="ARBA00023038"/>
    </source>
</evidence>
<feature type="compositionally biased region" description="Basic and acidic residues" evidence="5">
    <location>
        <begin position="114"/>
        <end position="125"/>
    </location>
</feature>
<feature type="compositionally biased region" description="Basic and acidic residues" evidence="5">
    <location>
        <begin position="263"/>
        <end position="274"/>
    </location>
</feature>
<evidence type="ECO:0000256" key="5">
    <source>
        <dbReference type="SAM" id="MobiDB-lite"/>
    </source>
</evidence>
<keyword evidence="8" id="KW-1185">Reference proteome</keyword>
<feature type="compositionally biased region" description="Low complexity" evidence="5">
    <location>
        <begin position="462"/>
        <end position="471"/>
    </location>
</feature>
<keyword evidence="1 4" id="KW-0479">Metal-binding</keyword>
<feature type="region of interest" description="Disordered" evidence="5">
    <location>
        <begin position="1"/>
        <end position="274"/>
    </location>
</feature>
<evidence type="ECO:0000256" key="2">
    <source>
        <dbReference type="ARBA" id="ARBA00022833"/>
    </source>
</evidence>
<feature type="compositionally biased region" description="Polar residues" evidence="5">
    <location>
        <begin position="1"/>
        <end position="27"/>
    </location>
</feature>
<dbReference type="EMBL" id="OW240912">
    <property type="protein sequence ID" value="CAH2223766.1"/>
    <property type="molecule type" value="Genomic_DNA"/>
</dbReference>
<dbReference type="PANTHER" id="PTHR15468:SF7">
    <property type="entry name" value="SCIELLIN"/>
    <property type="match status" value="1"/>
</dbReference>
<feature type="compositionally biased region" description="Polar residues" evidence="5">
    <location>
        <begin position="126"/>
        <end position="136"/>
    </location>
</feature>
<dbReference type="PROSITE" id="PS50023">
    <property type="entry name" value="LIM_DOMAIN_2"/>
    <property type="match status" value="1"/>
</dbReference>
<feature type="compositionally biased region" description="Polar residues" evidence="5">
    <location>
        <begin position="149"/>
        <end position="173"/>
    </location>
</feature>
<gene>
    <name evidence="7" type="ORF">PECUL_23A045716</name>
</gene>
<feature type="compositionally biased region" description="Low complexity" evidence="5">
    <location>
        <begin position="360"/>
        <end position="374"/>
    </location>
</feature>
<dbReference type="SMART" id="SM00132">
    <property type="entry name" value="LIM"/>
    <property type="match status" value="1"/>
</dbReference>
<dbReference type="PROSITE" id="PS00478">
    <property type="entry name" value="LIM_DOMAIN_1"/>
    <property type="match status" value="1"/>
</dbReference>
<keyword evidence="2 4" id="KW-0862">Zinc</keyword>
<dbReference type="GO" id="GO:0005737">
    <property type="term" value="C:cytoplasm"/>
    <property type="evidence" value="ECO:0007669"/>
    <property type="project" value="TreeGrafter"/>
</dbReference>
<organism evidence="7 8">
    <name type="scientific">Pelobates cultripes</name>
    <name type="common">Western spadefoot toad</name>
    <dbReference type="NCBI Taxonomy" id="61616"/>
    <lineage>
        <taxon>Eukaryota</taxon>
        <taxon>Metazoa</taxon>
        <taxon>Chordata</taxon>
        <taxon>Craniata</taxon>
        <taxon>Vertebrata</taxon>
        <taxon>Euteleostomi</taxon>
        <taxon>Amphibia</taxon>
        <taxon>Batrachia</taxon>
        <taxon>Anura</taxon>
        <taxon>Pelobatoidea</taxon>
        <taxon>Pelobatidae</taxon>
        <taxon>Pelobates</taxon>
    </lineage>
</organism>
<sequence>MSMFRSSTGNESKSATLGSVNRQNVIQEANRRRTLLQDNSWIKNRPEEEEEKIRDENYGKNVLSRYKSQDDLDRDTDKGDTKPIHNRFKSDDALDRISLKHTPERGNRSATLERVPKSDESDGKRQSWSPGNRTASTTTTTTTEENKRQSWAPSNRTSITTTETKRSSLPTKQEGQKITIYSSDERTSDKPVRSSLIDSARSRFEKSDDKPKLPPTSPTSPLPKTDLRFQNTEDKPKVVPRVSPAKTDEKPTYPTKPAVSQTGERRTVVERRQRSQDIDHLIDVTTTRTSSSKGDLNDLIEISSTTKNLRNRDEELNNLIEVKKPQEKTRSQNLDDLIAIAGDGNKGSVGPTNNTTNIGSRSSTTTTKITENTSDVSGNRSTTNNTANIGSRSSTTTTKITENISDVSGNRSTTNNTANIGSRSSTATTKITENDVSGNRSTTSYKSTGDPRDATNLRSNKTTTTTTTTTTYNISEDKPDGTSRRTSSSSKVNDDPSLTSSRQTTTTYKSNNDTTNAPNQRSNVTITQESSHSPDITSFYYKPKLSYDNESAFRNSPVYDNLNAYEDTVKTSSIKTVYSTSDRSVIEKDMCTYCRKPLGIDAKMILKDLNISCHATCFKCEVCSGDLGGLKAGDSMWIYKQSIHCEPCYFKAKERWII</sequence>
<dbReference type="Gene3D" id="2.10.110.10">
    <property type="entry name" value="Cysteine Rich Protein"/>
    <property type="match status" value="1"/>
</dbReference>
<proteinExistence type="predicted"/>
<protein>
    <submittedName>
        <fullName evidence="7">Sciellin isoform X1</fullName>
    </submittedName>
</protein>
<feature type="compositionally biased region" description="Polar residues" evidence="5">
    <location>
        <begin position="375"/>
        <end position="447"/>
    </location>
</feature>
<feature type="compositionally biased region" description="Basic and acidic residues" evidence="5">
    <location>
        <begin position="67"/>
        <end position="107"/>
    </location>
</feature>
<feature type="compositionally biased region" description="Low complexity" evidence="5">
    <location>
        <begin position="504"/>
        <end position="516"/>
    </location>
</feature>
<dbReference type="GO" id="GO:0046872">
    <property type="term" value="F:metal ion binding"/>
    <property type="evidence" value="ECO:0007669"/>
    <property type="project" value="UniProtKB-KW"/>
</dbReference>
<feature type="domain" description="LIM zinc-binding" evidence="6">
    <location>
        <begin position="589"/>
        <end position="655"/>
    </location>
</feature>
<dbReference type="InterPro" id="IPR052621">
    <property type="entry name" value="Cell_Prolif/Cornif_Regul"/>
</dbReference>
<dbReference type="AlphaFoldDB" id="A0AAD1R4K5"/>
<dbReference type="Proteomes" id="UP001295444">
    <property type="component" value="Chromosome 01"/>
</dbReference>
<evidence type="ECO:0000313" key="7">
    <source>
        <dbReference type="EMBL" id="CAH2223766.1"/>
    </source>
</evidence>
<accession>A0AAD1R4K5</accession>
<name>A0AAD1R4K5_PELCU</name>
<evidence type="ECO:0000256" key="4">
    <source>
        <dbReference type="PROSITE-ProRule" id="PRU00125"/>
    </source>
</evidence>
<evidence type="ECO:0000313" key="8">
    <source>
        <dbReference type="Proteomes" id="UP001295444"/>
    </source>
</evidence>
<feature type="region of interest" description="Disordered" evidence="5">
    <location>
        <begin position="342"/>
        <end position="533"/>
    </location>
</feature>
<feature type="compositionally biased region" description="Basic and acidic residues" evidence="5">
    <location>
        <begin position="183"/>
        <end position="192"/>
    </location>
</feature>
<feature type="compositionally biased region" description="Basic and acidic residues" evidence="5">
    <location>
        <begin position="225"/>
        <end position="237"/>
    </location>
</feature>
<dbReference type="InterPro" id="IPR001781">
    <property type="entry name" value="Znf_LIM"/>
</dbReference>
<evidence type="ECO:0000256" key="1">
    <source>
        <dbReference type="ARBA" id="ARBA00022723"/>
    </source>
</evidence>
<dbReference type="PANTHER" id="PTHR15468">
    <property type="entry name" value="ZNF185"/>
    <property type="match status" value="1"/>
</dbReference>